<keyword evidence="13" id="KW-1185">Reference proteome</keyword>
<evidence type="ECO:0000256" key="1">
    <source>
        <dbReference type="ARBA" id="ARBA00004956"/>
    </source>
</evidence>
<feature type="domain" description="CoA carboxyltransferase C-terminal" evidence="11">
    <location>
        <begin position="39"/>
        <end position="293"/>
    </location>
</feature>
<dbReference type="InterPro" id="IPR001095">
    <property type="entry name" value="Acetyl_CoA_COase_a_su"/>
</dbReference>
<sequence>MEALEFDLEFEKPLMELAKKIRLMQKEKGEPGNPTKLQEAREELSSRLQEIYANLSTWETVQVARHKARPHAADYIHLIFDDFMELHGDRAFGDDAALIGGLATFNAETVIVLGHQKGRGPKEQQLHNFGMPHPEGYRKAYRLMQMAGKFKFPLICFIDTPGAFPGLADEERGQAEAIAANLTLMARLPVPIIAVVIGEGGSGGALGISVADRLLMLSYSIYTVASPEAAASILWRETSFAPQAAEAMRISAREIIATGIIDGLVPEPVGGAHRNPVLTASFLKTALKEHMADIKKYSIEELLEMRYQKFRSIGNFQRHNSAQQKGTILNFERHFVASTGREDT</sequence>
<evidence type="ECO:0000256" key="8">
    <source>
        <dbReference type="ARBA" id="ARBA00023160"/>
    </source>
</evidence>
<keyword evidence="10" id="KW-0963">Cytoplasm</keyword>
<dbReference type="Proteomes" id="UP000612362">
    <property type="component" value="Unassembled WGS sequence"/>
</dbReference>
<dbReference type="GO" id="GO:0006633">
    <property type="term" value="P:fatty acid biosynthetic process"/>
    <property type="evidence" value="ECO:0007669"/>
    <property type="project" value="UniProtKB-KW"/>
</dbReference>
<dbReference type="InterPro" id="IPR029045">
    <property type="entry name" value="ClpP/crotonase-like_dom_sf"/>
</dbReference>
<evidence type="ECO:0000256" key="6">
    <source>
        <dbReference type="ARBA" id="ARBA00022840"/>
    </source>
</evidence>
<dbReference type="PANTHER" id="PTHR42853">
    <property type="entry name" value="ACETYL-COENZYME A CARBOXYLASE CARBOXYL TRANSFERASE SUBUNIT ALPHA"/>
    <property type="match status" value="1"/>
</dbReference>
<dbReference type="SUPFAM" id="SSF52096">
    <property type="entry name" value="ClpP/crotonase"/>
    <property type="match status" value="1"/>
</dbReference>
<evidence type="ECO:0000256" key="10">
    <source>
        <dbReference type="HAMAP-Rule" id="MF_00823"/>
    </source>
</evidence>
<dbReference type="Gene3D" id="3.90.226.10">
    <property type="entry name" value="2-enoyl-CoA Hydratase, Chain A, domain 1"/>
    <property type="match status" value="1"/>
</dbReference>
<dbReference type="HAMAP" id="MF_00823">
    <property type="entry name" value="AcetylCoA_CT_alpha"/>
    <property type="match status" value="1"/>
</dbReference>
<dbReference type="InterPro" id="IPR011763">
    <property type="entry name" value="COA_CT_C"/>
</dbReference>
<evidence type="ECO:0000256" key="4">
    <source>
        <dbReference type="ARBA" id="ARBA00022741"/>
    </source>
</evidence>
<organism evidence="12 13">
    <name type="scientific">Ktedonospora formicarum</name>
    <dbReference type="NCBI Taxonomy" id="2778364"/>
    <lineage>
        <taxon>Bacteria</taxon>
        <taxon>Bacillati</taxon>
        <taxon>Chloroflexota</taxon>
        <taxon>Ktedonobacteria</taxon>
        <taxon>Ktedonobacterales</taxon>
        <taxon>Ktedonobacteraceae</taxon>
        <taxon>Ktedonospora</taxon>
    </lineage>
</organism>
<dbReference type="AlphaFoldDB" id="A0A8J3IAZ5"/>
<keyword evidence="3 10" id="KW-0808">Transferase</keyword>
<comment type="catalytic activity">
    <reaction evidence="9 10">
        <text>N(6)-carboxybiotinyl-L-lysyl-[protein] + acetyl-CoA = N(6)-biotinyl-L-lysyl-[protein] + malonyl-CoA</text>
        <dbReference type="Rhea" id="RHEA:54728"/>
        <dbReference type="Rhea" id="RHEA-COMP:10505"/>
        <dbReference type="Rhea" id="RHEA-COMP:10506"/>
        <dbReference type="ChEBI" id="CHEBI:57288"/>
        <dbReference type="ChEBI" id="CHEBI:57384"/>
        <dbReference type="ChEBI" id="CHEBI:83144"/>
        <dbReference type="ChEBI" id="CHEBI:83145"/>
        <dbReference type="EC" id="2.1.3.15"/>
    </reaction>
</comment>
<dbReference type="NCBIfam" id="TIGR00513">
    <property type="entry name" value="accA"/>
    <property type="match status" value="1"/>
</dbReference>
<keyword evidence="6 10" id="KW-0067">ATP-binding</keyword>
<keyword evidence="7 10" id="KW-0443">Lipid metabolism</keyword>
<evidence type="ECO:0000313" key="13">
    <source>
        <dbReference type="Proteomes" id="UP000612362"/>
    </source>
</evidence>
<dbReference type="GO" id="GO:0016743">
    <property type="term" value="F:carboxyl- or carbamoyltransferase activity"/>
    <property type="evidence" value="ECO:0007669"/>
    <property type="project" value="UniProtKB-UniRule"/>
</dbReference>
<comment type="pathway">
    <text evidence="1 10">Lipid metabolism; malonyl-CoA biosynthesis; malonyl-CoA from acetyl-CoA: step 1/1.</text>
</comment>
<accession>A0A8J3IAZ5</accession>
<dbReference type="GO" id="GO:2001295">
    <property type="term" value="P:malonyl-CoA biosynthetic process"/>
    <property type="evidence" value="ECO:0007669"/>
    <property type="project" value="UniProtKB-UniRule"/>
</dbReference>
<dbReference type="EMBL" id="BNJF01000003">
    <property type="protein sequence ID" value="GHO48009.1"/>
    <property type="molecule type" value="Genomic_DNA"/>
</dbReference>
<evidence type="ECO:0000256" key="7">
    <source>
        <dbReference type="ARBA" id="ARBA00023098"/>
    </source>
</evidence>
<keyword evidence="4 10" id="KW-0547">Nucleotide-binding</keyword>
<evidence type="ECO:0000256" key="9">
    <source>
        <dbReference type="ARBA" id="ARBA00049152"/>
    </source>
</evidence>
<evidence type="ECO:0000256" key="3">
    <source>
        <dbReference type="ARBA" id="ARBA00022679"/>
    </source>
</evidence>
<evidence type="ECO:0000313" key="12">
    <source>
        <dbReference type="EMBL" id="GHO48009.1"/>
    </source>
</evidence>
<dbReference type="EC" id="2.1.3.15" evidence="10"/>
<comment type="subcellular location">
    <subcellularLocation>
        <location evidence="10">Cytoplasm</location>
    </subcellularLocation>
</comment>
<dbReference type="NCBIfam" id="NF041504">
    <property type="entry name" value="AccA_sub"/>
    <property type="match status" value="1"/>
</dbReference>
<comment type="function">
    <text evidence="10">Component of the acetyl coenzyme A carboxylase (ACC) complex. First, biotin carboxylase catalyzes the carboxylation of biotin on its carrier protein (BCCP) and then the CO(2) group is transferred by the carboxyltransferase to acetyl-CoA to form malonyl-CoA.</text>
</comment>
<dbReference type="GO" id="GO:0009317">
    <property type="term" value="C:acetyl-CoA carboxylase complex"/>
    <property type="evidence" value="ECO:0007669"/>
    <property type="project" value="InterPro"/>
</dbReference>
<dbReference type="PRINTS" id="PR01069">
    <property type="entry name" value="ACCCTRFRASEA"/>
</dbReference>
<dbReference type="RefSeq" id="WP_220197225.1">
    <property type="nucleotide sequence ID" value="NZ_BNJF01000003.1"/>
</dbReference>
<dbReference type="PANTHER" id="PTHR42853:SF3">
    <property type="entry name" value="ACETYL-COENZYME A CARBOXYLASE CARBOXYL TRANSFERASE SUBUNIT ALPHA, CHLOROPLASTIC"/>
    <property type="match status" value="1"/>
</dbReference>
<comment type="caution">
    <text evidence="12">The sequence shown here is derived from an EMBL/GenBank/DDBJ whole genome shotgun (WGS) entry which is preliminary data.</text>
</comment>
<dbReference type="NCBIfam" id="NF004344">
    <property type="entry name" value="PRK05724.1"/>
    <property type="match status" value="1"/>
</dbReference>
<dbReference type="UniPathway" id="UPA00655">
    <property type="reaction ID" value="UER00711"/>
</dbReference>
<gene>
    <name evidence="12" type="primary">accA_2</name>
    <name evidence="10" type="synonym">accA</name>
    <name evidence="12" type="ORF">KSX_61720</name>
</gene>
<keyword evidence="8 10" id="KW-0275">Fatty acid biosynthesis</keyword>
<dbReference type="GO" id="GO:0005524">
    <property type="term" value="F:ATP binding"/>
    <property type="evidence" value="ECO:0007669"/>
    <property type="project" value="UniProtKB-KW"/>
</dbReference>
<name>A0A8J3IAZ5_9CHLR</name>
<keyword evidence="5 10" id="KW-0276">Fatty acid metabolism</keyword>
<keyword evidence="2 10" id="KW-0444">Lipid biosynthesis</keyword>
<evidence type="ECO:0000256" key="2">
    <source>
        <dbReference type="ARBA" id="ARBA00022516"/>
    </source>
</evidence>
<comment type="similarity">
    <text evidence="10">Belongs to the AccA family.</text>
</comment>
<proteinExistence type="inferred from homology"/>
<dbReference type="GO" id="GO:0003989">
    <property type="term" value="F:acetyl-CoA carboxylase activity"/>
    <property type="evidence" value="ECO:0007669"/>
    <property type="project" value="InterPro"/>
</dbReference>
<reference evidence="12" key="1">
    <citation type="submission" date="2020-10" db="EMBL/GenBank/DDBJ databases">
        <title>Taxonomic study of unclassified bacteria belonging to the class Ktedonobacteria.</title>
        <authorList>
            <person name="Yabe S."/>
            <person name="Wang C.M."/>
            <person name="Zheng Y."/>
            <person name="Sakai Y."/>
            <person name="Cavaletti L."/>
            <person name="Monciardini P."/>
            <person name="Donadio S."/>
        </authorList>
    </citation>
    <scope>NUCLEOTIDE SEQUENCE</scope>
    <source>
        <strain evidence="12">SOSP1-1</strain>
    </source>
</reference>
<dbReference type="Pfam" id="PF03255">
    <property type="entry name" value="ACCA"/>
    <property type="match status" value="1"/>
</dbReference>
<evidence type="ECO:0000259" key="11">
    <source>
        <dbReference type="PROSITE" id="PS50989"/>
    </source>
</evidence>
<comment type="subunit">
    <text evidence="10">Acetyl-CoA carboxylase is a heterohexamer composed of biotin carboxyl carrier protein (AccB), biotin carboxylase (AccC) and two subunits each of ACCase subunit alpha (AccA) and ACCase subunit beta (AccD).</text>
</comment>
<dbReference type="PROSITE" id="PS50989">
    <property type="entry name" value="COA_CT_CTER"/>
    <property type="match status" value="1"/>
</dbReference>
<evidence type="ECO:0000256" key="5">
    <source>
        <dbReference type="ARBA" id="ARBA00022832"/>
    </source>
</evidence>
<protein>
    <recommendedName>
        <fullName evidence="10">Acetyl-coenzyme A carboxylase carboxyl transferase subunit alpha</fullName>
        <shortName evidence="10">ACCase subunit alpha</shortName>
        <shortName evidence="10">Acetyl-CoA carboxylase carboxyltransferase subunit alpha</shortName>
        <ecNumber evidence="10">2.1.3.15</ecNumber>
    </recommendedName>
</protein>